<protein>
    <recommendedName>
        <fullName evidence="3">Metalloproteinase inhibitor 1</fullName>
    </recommendedName>
    <alternativeName>
        <fullName evidence="16">Tissue inhibitor of metalloproteinases 1</fullName>
    </alternativeName>
</protein>
<dbReference type="GO" id="GO:0008083">
    <property type="term" value="F:growth factor activity"/>
    <property type="evidence" value="ECO:0007669"/>
    <property type="project" value="UniProtKB-KW"/>
</dbReference>
<dbReference type="PROSITE" id="PS50189">
    <property type="entry name" value="NTR"/>
    <property type="match status" value="1"/>
</dbReference>
<evidence type="ECO:0000256" key="14">
    <source>
        <dbReference type="ARBA" id="ARBA00023215"/>
    </source>
</evidence>
<evidence type="ECO:0000256" key="11">
    <source>
        <dbReference type="ARBA" id="ARBA00023030"/>
    </source>
</evidence>
<evidence type="ECO:0000256" key="19">
    <source>
        <dbReference type="SAM" id="SignalP"/>
    </source>
</evidence>
<dbReference type="PANTHER" id="PTHR11844:SF20">
    <property type="entry name" value="METALLOPROTEINASE INHIBITOR 1"/>
    <property type="match status" value="1"/>
</dbReference>
<dbReference type="GeneID" id="114023949"/>
<evidence type="ECO:0000313" key="21">
    <source>
        <dbReference type="Ensembl" id="ENSVURP00010017037.1"/>
    </source>
</evidence>
<comment type="subunit">
    <text evidence="15">Interacts with MMP1, MMP3, MMP10 and MMP13, but has only very low affinity for MMP14. Interacts with CD63; identified in a complex with CD63 and ITGB1.</text>
</comment>
<dbReference type="Proteomes" id="UP000314987">
    <property type="component" value="Unassembled WGS sequence"/>
</dbReference>
<keyword evidence="10 17" id="KW-0862">Zinc</keyword>
<dbReference type="PROSITE" id="PS00288">
    <property type="entry name" value="TIMP"/>
    <property type="match status" value="1"/>
</dbReference>
<evidence type="ECO:0000256" key="7">
    <source>
        <dbReference type="ARBA" id="ARBA00022690"/>
    </source>
</evidence>
<dbReference type="Ensembl" id="ENSVURT00010019364.1">
    <property type="protein sequence ID" value="ENSVURP00010017037.1"/>
    <property type="gene ID" value="ENSVURG00010013036.1"/>
</dbReference>
<evidence type="ECO:0000256" key="8">
    <source>
        <dbReference type="ARBA" id="ARBA00022723"/>
    </source>
</evidence>
<sequence length="212" mass="23069">MGMSGLFLALTFLLLATTRLPVKACSCGPRHPQEDFCGSDVVVTAKFLSVPQLNHTLHHLQYKIKVIKKFKGFDDVGGITLVPKFLTTPAEESLCGYQHKALSKNQEYLIAARLLAGQLYVTTCSFVRPWSSLSPAQQLGFNQTYATGCGCQVQHCLSVPCNVESDTSCLWTDSLISSAGEGSQSLHMACLPSKSDFCSWKSLSTEAPQLTI</sequence>
<feature type="chain" id="PRO_5021412410" description="Metalloproteinase inhibitor 1" evidence="19">
    <location>
        <begin position="25"/>
        <end position="212"/>
    </location>
</feature>
<keyword evidence="8 17" id="KW-0479">Metal-binding</keyword>
<evidence type="ECO:0000256" key="15">
    <source>
        <dbReference type="ARBA" id="ARBA00025946"/>
    </source>
</evidence>
<evidence type="ECO:0000256" key="12">
    <source>
        <dbReference type="ARBA" id="ARBA00023157"/>
    </source>
</evidence>
<reference evidence="21" key="3">
    <citation type="submission" date="2025-09" db="UniProtKB">
        <authorList>
            <consortium name="Ensembl"/>
        </authorList>
    </citation>
    <scope>IDENTIFICATION</scope>
</reference>
<comment type="subcellular location">
    <subcellularLocation>
        <location evidence="1">Secreted</location>
    </subcellularLocation>
</comment>
<dbReference type="GO" id="GO:0051045">
    <property type="term" value="P:negative regulation of membrane protein ectodomain proteolysis"/>
    <property type="evidence" value="ECO:0007669"/>
    <property type="project" value="TreeGrafter"/>
</dbReference>
<feature type="disulfide bond" evidence="18">
    <location>
        <begin position="37"/>
        <end position="149"/>
    </location>
</feature>
<reference evidence="22" key="1">
    <citation type="submission" date="2018-12" db="EMBL/GenBank/DDBJ databases">
        <authorList>
            <person name="Yazar S."/>
        </authorList>
    </citation>
    <scope>NUCLEOTIDE SEQUENCE [LARGE SCALE GENOMIC DNA]</scope>
</reference>
<dbReference type="GO" id="GO:0009725">
    <property type="term" value="P:response to hormone"/>
    <property type="evidence" value="ECO:0007669"/>
    <property type="project" value="TreeGrafter"/>
</dbReference>
<evidence type="ECO:0000256" key="5">
    <source>
        <dbReference type="ARBA" id="ARBA00022553"/>
    </source>
</evidence>
<name>A0A4X2L7K1_VOMUR</name>
<evidence type="ECO:0000256" key="2">
    <source>
        <dbReference type="ARBA" id="ARBA00011027"/>
    </source>
</evidence>
<dbReference type="GO" id="GO:0008191">
    <property type="term" value="F:metalloendopeptidase inhibitor activity"/>
    <property type="evidence" value="ECO:0007669"/>
    <property type="project" value="InterPro"/>
</dbReference>
<keyword evidence="14" id="KW-0481">Metalloenzyme inhibitor</keyword>
<dbReference type="OMA" id="LWTDQFL"/>
<evidence type="ECO:0000313" key="22">
    <source>
        <dbReference type="Proteomes" id="UP000314987"/>
    </source>
</evidence>
<dbReference type="CTD" id="7076"/>
<evidence type="ECO:0000259" key="20">
    <source>
        <dbReference type="PROSITE" id="PS50189"/>
    </source>
</evidence>
<feature type="disulfide bond" evidence="18">
    <location>
        <begin position="27"/>
        <end position="124"/>
    </location>
</feature>
<keyword evidence="9 19" id="KW-0732">Signal</keyword>
<keyword evidence="5" id="KW-0597">Phosphoprotein</keyword>
<evidence type="ECO:0000256" key="17">
    <source>
        <dbReference type="PIRSR" id="PIRSR601820-1"/>
    </source>
</evidence>
<comment type="similarity">
    <text evidence="2">Belongs to the protease inhibitor I35 (TIMP) family.</text>
</comment>
<dbReference type="SMART" id="SM00206">
    <property type="entry name" value="NTR"/>
    <property type="match status" value="1"/>
</dbReference>
<gene>
    <name evidence="21" type="primary">TIMP1</name>
</gene>
<keyword evidence="6" id="KW-0483">Metalloprotease inhibitor</keyword>
<dbReference type="RefSeq" id="XP_027692530.1">
    <property type="nucleotide sequence ID" value="XM_027836729.1"/>
</dbReference>
<keyword evidence="12 18" id="KW-1015">Disulfide bond</keyword>
<evidence type="ECO:0000256" key="4">
    <source>
        <dbReference type="ARBA" id="ARBA00022525"/>
    </source>
</evidence>
<evidence type="ECO:0000256" key="1">
    <source>
        <dbReference type="ARBA" id="ARBA00004613"/>
    </source>
</evidence>
<evidence type="ECO:0000256" key="16">
    <source>
        <dbReference type="ARBA" id="ARBA00030100"/>
    </source>
</evidence>
<evidence type="ECO:0000256" key="3">
    <source>
        <dbReference type="ARBA" id="ARBA00013524"/>
    </source>
</evidence>
<keyword evidence="7" id="KW-0646">Protease inhibitor</keyword>
<dbReference type="AlphaFoldDB" id="A0A4X2L7K1"/>
<dbReference type="OrthoDB" id="6041373at2759"/>
<keyword evidence="22" id="KW-1185">Reference proteome</keyword>
<feature type="disulfide bond" evidence="18">
    <location>
        <begin position="25"/>
        <end position="95"/>
    </location>
</feature>
<evidence type="ECO:0000256" key="10">
    <source>
        <dbReference type="ARBA" id="ARBA00022833"/>
    </source>
</evidence>
<dbReference type="STRING" id="29139.ENSVURP00010017037"/>
<keyword evidence="13" id="KW-0325">Glycoprotein</keyword>
<proteinExistence type="inferred from homology"/>
<feature type="disulfide bond" evidence="18">
    <location>
        <begin position="151"/>
        <end position="198"/>
    </location>
</feature>
<evidence type="ECO:0000256" key="18">
    <source>
        <dbReference type="PIRSR" id="PIRSR601820-3"/>
    </source>
</evidence>
<reference evidence="21" key="2">
    <citation type="submission" date="2025-08" db="UniProtKB">
        <authorList>
            <consortium name="Ensembl"/>
        </authorList>
    </citation>
    <scope>IDENTIFICATION</scope>
</reference>
<dbReference type="InterPro" id="IPR027465">
    <property type="entry name" value="TIMP_C"/>
</dbReference>
<dbReference type="GO" id="GO:0046872">
    <property type="term" value="F:metal ion binding"/>
    <property type="evidence" value="ECO:0007669"/>
    <property type="project" value="UniProtKB-KW"/>
</dbReference>
<evidence type="ECO:0000256" key="13">
    <source>
        <dbReference type="ARBA" id="ARBA00023180"/>
    </source>
</evidence>
<organism evidence="21 22">
    <name type="scientific">Vombatus ursinus</name>
    <name type="common">Common wombat</name>
    <dbReference type="NCBI Taxonomy" id="29139"/>
    <lineage>
        <taxon>Eukaryota</taxon>
        <taxon>Metazoa</taxon>
        <taxon>Chordata</taxon>
        <taxon>Craniata</taxon>
        <taxon>Vertebrata</taxon>
        <taxon>Euteleostomi</taxon>
        <taxon>Mammalia</taxon>
        <taxon>Metatheria</taxon>
        <taxon>Diprotodontia</taxon>
        <taxon>Vombatidae</taxon>
        <taxon>Vombatus</taxon>
    </lineage>
</organism>
<dbReference type="PANTHER" id="PTHR11844">
    <property type="entry name" value="METALLOPROTEASE INHIBITOR"/>
    <property type="match status" value="1"/>
</dbReference>
<feature type="disulfide bond" evidence="18">
    <location>
        <begin position="156"/>
        <end position="161"/>
    </location>
</feature>
<dbReference type="GO" id="GO:0031012">
    <property type="term" value="C:extracellular matrix"/>
    <property type="evidence" value="ECO:0007669"/>
    <property type="project" value="TreeGrafter"/>
</dbReference>
<dbReference type="InterPro" id="IPR030490">
    <property type="entry name" value="TIMP_CS"/>
</dbReference>
<keyword evidence="4" id="KW-0964">Secreted</keyword>
<dbReference type="Gene3D" id="2.40.50.120">
    <property type="match status" value="1"/>
</dbReference>
<dbReference type="SUPFAM" id="SSF50242">
    <property type="entry name" value="TIMP-like"/>
    <property type="match status" value="1"/>
</dbReference>
<keyword evidence="11" id="KW-0339">Growth factor</keyword>
<dbReference type="Pfam" id="PF00965">
    <property type="entry name" value="TIMP"/>
    <property type="match status" value="1"/>
</dbReference>
<evidence type="ECO:0000256" key="9">
    <source>
        <dbReference type="ARBA" id="ARBA00022729"/>
    </source>
</evidence>
<feature type="disulfide bond" evidence="18">
    <location>
        <begin position="169"/>
        <end position="190"/>
    </location>
</feature>
<dbReference type="GO" id="GO:0005615">
    <property type="term" value="C:extracellular space"/>
    <property type="evidence" value="ECO:0007669"/>
    <property type="project" value="TreeGrafter"/>
</dbReference>
<dbReference type="InterPro" id="IPR008993">
    <property type="entry name" value="TIMP-like_OB-fold"/>
</dbReference>
<dbReference type="GeneTree" id="ENSGT00940000161081"/>
<feature type="domain" description="NTR" evidence="20">
    <location>
        <begin position="25"/>
        <end position="149"/>
    </location>
</feature>
<feature type="signal peptide" evidence="19">
    <location>
        <begin position="1"/>
        <end position="24"/>
    </location>
</feature>
<dbReference type="GO" id="GO:0002020">
    <property type="term" value="F:protease binding"/>
    <property type="evidence" value="ECO:0007669"/>
    <property type="project" value="TreeGrafter"/>
</dbReference>
<feature type="binding site" evidence="17">
    <location>
        <position position="25"/>
    </location>
    <ligand>
        <name>Zn(2+)</name>
        <dbReference type="ChEBI" id="CHEBI:29105"/>
        <note>ligand shared with metalloproteinase partner</note>
    </ligand>
</feature>
<dbReference type="InterPro" id="IPR001134">
    <property type="entry name" value="Netrin_domain"/>
</dbReference>
<dbReference type="Gene3D" id="3.90.370.10">
    <property type="entry name" value="Tissue inhibitor of metalloproteinase-1. Chain B, domain 1"/>
    <property type="match status" value="1"/>
</dbReference>
<accession>A0A4X2L7K1</accession>
<evidence type="ECO:0000256" key="6">
    <source>
        <dbReference type="ARBA" id="ARBA00022608"/>
    </source>
</evidence>
<dbReference type="InterPro" id="IPR001820">
    <property type="entry name" value="TIMP"/>
</dbReference>
<dbReference type="GO" id="GO:0034097">
    <property type="term" value="P:response to cytokine"/>
    <property type="evidence" value="ECO:0007669"/>
    <property type="project" value="TreeGrafter"/>
</dbReference>